<comment type="caution">
    <text evidence="2">The sequence shown here is derived from an EMBL/GenBank/DDBJ whole genome shotgun (WGS) entry which is preliminary data.</text>
</comment>
<evidence type="ECO:0000256" key="1">
    <source>
        <dbReference type="SAM" id="Phobius"/>
    </source>
</evidence>
<sequence length="147" mass="15410">MSGDRPGGPAEEDRLRLVPRALARTEPGDWLVRFAFGAGVSGLAGVMSTAGGPRLGGLFLAFPAVIIASMTLMARREGLRQARADAHGAIYGTLGMIAFAVCAVFLIGRLPAWAALVAAAAVWVVVGLGSYLVSRPVGRRLKRLRNI</sequence>
<accession>A0A8J3Y242</accession>
<name>A0A8J3Y242_9ACTN</name>
<keyword evidence="1" id="KW-0812">Transmembrane</keyword>
<feature type="transmembrane region" description="Helical" evidence="1">
    <location>
        <begin position="30"/>
        <end position="49"/>
    </location>
</feature>
<feature type="transmembrane region" description="Helical" evidence="1">
    <location>
        <begin position="113"/>
        <end position="133"/>
    </location>
</feature>
<dbReference type="RefSeq" id="WP_203949527.1">
    <property type="nucleotide sequence ID" value="NZ_BOOR01000086.1"/>
</dbReference>
<evidence type="ECO:0000313" key="2">
    <source>
        <dbReference type="EMBL" id="GII59480.1"/>
    </source>
</evidence>
<keyword evidence="1" id="KW-1133">Transmembrane helix</keyword>
<protein>
    <recommendedName>
        <fullName evidence="4">DUF3147 domain-containing protein</fullName>
    </recommendedName>
</protein>
<proteinExistence type="predicted"/>
<feature type="transmembrane region" description="Helical" evidence="1">
    <location>
        <begin position="86"/>
        <end position="107"/>
    </location>
</feature>
<reference evidence="2" key="1">
    <citation type="submission" date="2021-01" db="EMBL/GenBank/DDBJ databases">
        <title>Whole genome shotgun sequence of Planotetraspora thailandica NBRC 104271.</title>
        <authorList>
            <person name="Komaki H."/>
            <person name="Tamura T."/>
        </authorList>
    </citation>
    <scope>NUCLEOTIDE SEQUENCE</scope>
    <source>
        <strain evidence="2">NBRC 104271</strain>
    </source>
</reference>
<dbReference type="AlphaFoldDB" id="A0A8J3Y242"/>
<evidence type="ECO:0000313" key="3">
    <source>
        <dbReference type="Proteomes" id="UP000605992"/>
    </source>
</evidence>
<keyword evidence="3" id="KW-1185">Reference proteome</keyword>
<dbReference type="InterPro" id="IPR021493">
    <property type="entry name" value="DUF3147"/>
</dbReference>
<dbReference type="Proteomes" id="UP000605992">
    <property type="component" value="Unassembled WGS sequence"/>
</dbReference>
<gene>
    <name evidence="2" type="ORF">Pth03_78690</name>
</gene>
<feature type="transmembrane region" description="Helical" evidence="1">
    <location>
        <begin position="55"/>
        <end position="74"/>
    </location>
</feature>
<evidence type="ECO:0008006" key="4">
    <source>
        <dbReference type="Google" id="ProtNLM"/>
    </source>
</evidence>
<keyword evidence="1" id="KW-0472">Membrane</keyword>
<organism evidence="2 3">
    <name type="scientific">Planotetraspora thailandica</name>
    <dbReference type="NCBI Taxonomy" id="487172"/>
    <lineage>
        <taxon>Bacteria</taxon>
        <taxon>Bacillati</taxon>
        <taxon>Actinomycetota</taxon>
        <taxon>Actinomycetes</taxon>
        <taxon>Streptosporangiales</taxon>
        <taxon>Streptosporangiaceae</taxon>
        <taxon>Planotetraspora</taxon>
    </lineage>
</organism>
<dbReference type="Pfam" id="PF11345">
    <property type="entry name" value="DUF3147"/>
    <property type="match status" value="1"/>
</dbReference>
<dbReference type="EMBL" id="BOOR01000086">
    <property type="protein sequence ID" value="GII59480.1"/>
    <property type="molecule type" value="Genomic_DNA"/>
</dbReference>